<dbReference type="AlphaFoldDB" id="A0A834UCB3"/>
<gene>
    <name evidence="1" type="ORF">H0235_006086</name>
</gene>
<reference evidence="1" key="1">
    <citation type="journal article" date="2020" name="G3 (Bethesda)">
        <title>High-Quality Assemblies for Three Invasive Social Wasps from the &lt;i&gt;Vespula&lt;/i&gt; Genus.</title>
        <authorList>
            <person name="Harrop T.W.R."/>
            <person name="Guhlin J."/>
            <person name="McLaughlin G.M."/>
            <person name="Permina E."/>
            <person name="Stockwell P."/>
            <person name="Gilligan J."/>
            <person name="Le Lec M.F."/>
            <person name="Gruber M.A.M."/>
            <person name="Quinn O."/>
            <person name="Lovegrove M."/>
            <person name="Duncan E.J."/>
            <person name="Remnant E.J."/>
            <person name="Van Eeckhoven J."/>
            <person name="Graham B."/>
            <person name="Knapp R.A."/>
            <person name="Langford K.W."/>
            <person name="Kronenberg Z."/>
            <person name="Press M.O."/>
            <person name="Eacker S.M."/>
            <person name="Wilson-Rankin E.E."/>
            <person name="Purcell J."/>
            <person name="Lester P.J."/>
            <person name="Dearden P.K."/>
        </authorList>
    </citation>
    <scope>NUCLEOTIDE SEQUENCE</scope>
    <source>
        <strain evidence="1">Volc-1</strain>
    </source>
</reference>
<name>A0A834UCB3_VESPE</name>
<sequence length="121" mass="12969">MKVLMNDQAAIRAVNNRILNTVTSSTLDHPNAVFTMLILVIIMNCNMSSSNNTNIQQGKTSMVAICEMVEDSEAGYPISSSKGEMVGSQPGPQQIHVSLGGSALQRVIHEGLDTFFTPATT</sequence>
<organism evidence="1 2">
    <name type="scientific">Vespula pensylvanica</name>
    <name type="common">Western yellow jacket</name>
    <name type="synonym">Wasp</name>
    <dbReference type="NCBI Taxonomy" id="30213"/>
    <lineage>
        <taxon>Eukaryota</taxon>
        <taxon>Metazoa</taxon>
        <taxon>Ecdysozoa</taxon>
        <taxon>Arthropoda</taxon>
        <taxon>Hexapoda</taxon>
        <taxon>Insecta</taxon>
        <taxon>Pterygota</taxon>
        <taxon>Neoptera</taxon>
        <taxon>Endopterygota</taxon>
        <taxon>Hymenoptera</taxon>
        <taxon>Apocrita</taxon>
        <taxon>Aculeata</taxon>
        <taxon>Vespoidea</taxon>
        <taxon>Vespidae</taxon>
        <taxon>Vespinae</taxon>
        <taxon>Vespula</taxon>
    </lineage>
</organism>
<accession>A0A834UCB3</accession>
<proteinExistence type="predicted"/>
<evidence type="ECO:0000313" key="2">
    <source>
        <dbReference type="Proteomes" id="UP000600918"/>
    </source>
</evidence>
<evidence type="ECO:0000313" key="1">
    <source>
        <dbReference type="EMBL" id="KAF7429688.1"/>
    </source>
</evidence>
<dbReference type="EMBL" id="JACSDY010000004">
    <property type="protein sequence ID" value="KAF7429688.1"/>
    <property type="molecule type" value="Genomic_DNA"/>
</dbReference>
<comment type="caution">
    <text evidence="1">The sequence shown here is derived from an EMBL/GenBank/DDBJ whole genome shotgun (WGS) entry which is preliminary data.</text>
</comment>
<dbReference type="Proteomes" id="UP000600918">
    <property type="component" value="Unassembled WGS sequence"/>
</dbReference>
<protein>
    <submittedName>
        <fullName evidence="1">Uncharacterized protein</fullName>
    </submittedName>
</protein>
<keyword evidence="2" id="KW-1185">Reference proteome</keyword>